<dbReference type="eggNOG" id="arCOG02287">
    <property type="taxonomic scope" value="Archaea"/>
</dbReference>
<dbReference type="PaxDb" id="593117-TGAM_0524"/>
<keyword evidence="4" id="KW-1185">Reference proteome</keyword>
<dbReference type="SUPFAM" id="SSF117782">
    <property type="entry name" value="YbjQ-like"/>
    <property type="match status" value="1"/>
</dbReference>
<dbReference type="Pfam" id="PF01906">
    <property type="entry name" value="YbjQ_1"/>
    <property type="match status" value="1"/>
</dbReference>
<sequence length="116" mass="12608">MRCMETIEGVVVVTTETVPGYRIVEVKGLARGGVVKATHIGRDILAALRNIKGGEVKEYTQMMAEAREEALRRMALSAKELGANAVVNMRFATSNVSSNMAEVYAYGTAVVIEKEE</sequence>
<comment type="similarity">
    <text evidence="1 2">Belongs to the UPF0145 family.</text>
</comment>
<protein>
    <recommendedName>
        <fullName evidence="2">UPF0145 protein TGAM_0524</fullName>
    </recommendedName>
</protein>
<dbReference type="HOGENOM" id="CLU_117144_1_2_2"/>
<dbReference type="Proteomes" id="UP000001488">
    <property type="component" value="Chromosome"/>
</dbReference>
<dbReference type="EMBL" id="CP001398">
    <property type="protein sequence ID" value="ACS33026.1"/>
    <property type="molecule type" value="Genomic_DNA"/>
</dbReference>
<dbReference type="InterPro" id="IPR035439">
    <property type="entry name" value="UPF0145_dom_sf"/>
</dbReference>
<organism evidence="3 4">
    <name type="scientific">Thermococcus gammatolerans (strain DSM 15229 / JCM 11827 / EJ3)</name>
    <dbReference type="NCBI Taxonomy" id="593117"/>
    <lineage>
        <taxon>Archaea</taxon>
        <taxon>Methanobacteriati</taxon>
        <taxon>Methanobacteriota</taxon>
        <taxon>Thermococci</taxon>
        <taxon>Thermococcales</taxon>
        <taxon>Thermococcaceae</taxon>
        <taxon>Thermococcus</taxon>
    </lineage>
</organism>
<dbReference type="InterPro" id="IPR002765">
    <property type="entry name" value="UPF0145_YbjQ-like"/>
</dbReference>
<evidence type="ECO:0000256" key="1">
    <source>
        <dbReference type="ARBA" id="ARBA00010751"/>
    </source>
</evidence>
<gene>
    <name evidence="3" type="ordered locus">TGAM_0524</name>
</gene>
<evidence type="ECO:0000313" key="3">
    <source>
        <dbReference type="EMBL" id="ACS33026.1"/>
    </source>
</evidence>
<dbReference type="KEGG" id="tga:TGAM_0524"/>
<dbReference type="PATRIC" id="fig|593117.10.peg.519"/>
<dbReference type="HAMAP" id="MF_00338">
    <property type="entry name" value="UPF0145"/>
    <property type="match status" value="1"/>
</dbReference>
<dbReference type="AlphaFoldDB" id="C5A464"/>
<proteinExistence type="inferred from homology"/>
<evidence type="ECO:0000313" key="4">
    <source>
        <dbReference type="Proteomes" id="UP000001488"/>
    </source>
</evidence>
<dbReference type="Gene3D" id="3.30.110.70">
    <property type="entry name" value="Hypothetical protein apc22750. Chain B"/>
    <property type="match status" value="1"/>
</dbReference>
<dbReference type="PANTHER" id="PTHR34068">
    <property type="entry name" value="UPF0145 PROTEIN YBJQ"/>
    <property type="match status" value="1"/>
</dbReference>
<accession>C5A464</accession>
<name>C5A464_THEGJ</name>
<dbReference type="STRING" id="593117.TGAM_0524"/>
<dbReference type="NCBIfam" id="NF002989">
    <property type="entry name" value="PRK03732.1"/>
    <property type="match status" value="1"/>
</dbReference>
<evidence type="ECO:0000256" key="2">
    <source>
        <dbReference type="HAMAP-Rule" id="MF_00338"/>
    </source>
</evidence>
<reference evidence="3 4" key="1">
    <citation type="journal article" date="2007" name="Genome Biol.">
        <title>Genome analysis and genome-wide proteomics of Thermococcus gammatolerans, the most radioresistant organism known amongst the Archaea.</title>
        <authorList>
            <person name="Zivanovic Y."/>
            <person name="Armengaud J."/>
            <person name="Lagorce A."/>
            <person name="Leplat C."/>
            <person name="Guerin P."/>
            <person name="Dutertre M."/>
            <person name="Anthouard V."/>
            <person name="Forterre P."/>
            <person name="Wincker P."/>
            <person name="Confalonieri F."/>
        </authorList>
    </citation>
    <scope>NUCLEOTIDE SEQUENCE [LARGE SCALE GENOMIC DNA]</scope>
    <source>
        <strain evidence="4">DSM 15229 / JCM 11827 / EJ3</strain>
    </source>
</reference>
<dbReference type="PANTHER" id="PTHR34068:SF2">
    <property type="entry name" value="UPF0145 PROTEIN SCO3412"/>
    <property type="match status" value="1"/>
</dbReference>